<name>A0A9D1JRS6_9FIRM</name>
<dbReference type="AlphaFoldDB" id="A0A9D1JRS6"/>
<comment type="caution">
    <text evidence="1">The sequence shown here is derived from an EMBL/GenBank/DDBJ whole genome shotgun (WGS) entry which is preliminary data.</text>
</comment>
<evidence type="ECO:0000313" key="1">
    <source>
        <dbReference type="EMBL" id="HIS48601.1"/>
    </source>
</evidence>
<accession>A0A9D1JRS6</accession>
<dbReference type="Proteomes" id="UP000823927">
    <property type="component" value="Unassembled WGS sequence"/>
</dbReference>
<protein>
    <recommendedName>
        <fullName evidence="3">Glycine zipper domain-containing protein</fullName>
    </recommendedName>
</protein>
<organism evidence="1 2">
    <name type="scientific">Candidatus Scybalocola faecigallinarum</name>
    <dbReference type="NCBI Taxonomy" id="2840941"/>
    <lineage>
        <taxon>Bacteria</taxon>
        <taxon>Bacillati</taxon>
        <taxon>Bacillota</taxon>
        <taxon>Clostridia</taxon>
        <taxon>Lachnospirales</taxon>
        <taxon>Lachnospiraceae</taxon>
        <taxon>Lachnospiraceae incertae sedis</taxon>
        <taxon>Candidatus Scybalocola (ex Gilroy et al. 2021)</taxon>
    </lineage>
</organism>
<reference evidence="1" key="1">
    <citation type="submission" date="2020-10" db="EMBL/GenBank/DDBJ databases">
        <authorList>
            <person name="Gilroy R."/>
        </authorList>
    </citation>
    <scope>NUCLEOTIDE SEQUENCE</scope>
    <source>
        <strain evidence="1">CHK178-757</strain>
    </source>
</reference>
<sequence>MSTEMKKTDHTQELNLQVEGLTEKEVKEVQKIFQRFLDKYKENPDKETSKWLFEQLKVELPEKEDAELHKIADEITEAIKGYNNDLEDLNQSCRKGITKASWLAEKLQDGAKGVSVNEFGEYLREIDQTMTQANMQMARTILRADGDVSQCINLDGFIAEQYHVNNFNAKAVLEKSPYRARVCVPENGQYGKNSVDVMIDNIKTGQKGVARYQMKYGADSKATIGMLKDGDYANQRLVVPKEQVEDVQKYFPDKTVTDHIGGTDKIDIQSEGLTKEQVKSFQKDAQSNRMIQRTDWNVYQTKELALNIGKQAGQAGIHAALLGTGIHLVEKAVSGEPVEADEVVKTAITTGADTGVKAAAGGALKVASEKGIISILPPGTPAGTLAKIACVGVENVKILWKVVKGDLTMSEALEHMGRTSVSMYAGLSAGAAGAGIGAAALSWIPVAGPIVGGIVGGLVGYTAGSKVGEKIFEGAKKVVKAGVKVVKSVVETIKNTASAIFDKIFSFLPF</sequence>
<evidence type="ECO:0000313" key="2">
    <source>
        <dbReference type="Proteomes" id="UP000823927"/>
    </source>
</evidence>
<evidence type="ECO:0008006" key="3">
    <source>
        <dbReference type="Google" id="ProtNLM"/>
    </source>
</evidence>
<proteinExistence type="predicted"/>
<reference evidence="1" key="2">
    <citation type="journal article" date="2021" name="PeerJ">
        <title>Extensive microbial diversity within the chicken gut microbiome revealed by metagenomics and culture.</title>
        <authorList>
            <person name="Gilroy R."/>
            <person name="Ravi A."/>
            <person name="Getino M."/>
            <person name="Pursley I."/>
            <person name="Horton D.L."/>
            <person name="Alikhan N.F."/>
            <person name="Baker D."/>
            <person name="Gharbi K."/>
            <person name="Hall N."/>
            <person name="Watson M."/>
            <person name="Adriaenssens E.M."/>
            <person name="Foster-Nyarko E."/>
            <person name="Jarju S."/>
            <person name="Secka A."/>
            <person name="Antonio M."/>
            <person name="Oren A."/>
            <person name="Chaudhuri R.R."/>
            <person name="La Ragione R."/>
            <person name="Hildebrand F."/>
            <person name="Pallen M.J."/>
        </authorList>
    </citation>
    <scope>NUCLEOTIDE SEQUENCE</scope>
    <source>
        <strain evidence="1">CHK178-757</strain>
    </source>
</reference>
<dbReference type="EMBL" id="DVIT01000059">
    <property type="protein sequence ID" value="HIS48601.1"/>
    <property type="molecule type" value="Genomic_DNA"/>
</dbReference>
<gene>
    <name evidence="1" type="ORF">IAB46_13820</name>
</gene>